<evidence type="ECO:0000256" key="3">
    <source>
        <dbReference type="SAM" id="Phobius"/>
    </source>
</evidence>
<feature type="transmembrane region" description="Helical" evidence="3">
    <location>
        <begin position="390"/>
        <end position="410"/>
    </location>
</feature>
<evidence type="ECO:0000313" key="4">
    <source>
        <dbReference type="EMBL" id="KAK7195178.1"/>
    </source>
</evidence>
<feature type="transmembrane region" description="Helical" evidence="3">
    <location>
        <begin position="416"/>
        <end position="435"/>
    </location>
</feature>
<feature type="transmembrane region" description="Helical" evidence="3">
    <location>
        <begin position="321"/>
        <end position="343"/>
    </location>
</feature>
<gene>
    <name evidence="4" type="ORF">NESM_000442200</name>
</gene>
<dbReference type="PANTHER" id="PTHR11206">
    <property type="entry name" value="MULTIDRUG RESISTANCE PROTEIN"/>
    <property type="match status" value="1"/>
</dbReference>
<dbReference type="GO" id="GO:0015297">
    <property type="term" value="F:antiporter activity"/>
    <property type="evidence" value="ECO:0007669"/>
    <property type="project" value="InterPro"/>
</dbReference>
<name>A0AAW0ELW3_9TRYP</name>
<reference evidence="4 5" key="1">
    <citation type="journal article" date="2021" name="MBio">
        <title>A New Model Trypanosomatid, Novymonas esmeraldas: Genomic Perception of Its 'Candidatus Pandoraea novymonadis' Endosymbiont.</title>
        <authorList>
            <person name="Zakharova A."/>
            <person name="Saura A."/>
            <person name="Butenko A."/>
            <person name="Podesvova L."/>
            <person name="Warmusova S."/>
            <person name="Kostygov A.Y."/>
            <person name="Nenarokova A."/>
            <person name="Lukes J."/>
            <person name="Opperdoes F.R."/>
            <person name="Yurchenko V."/>
        </authorList>
    </citation>
    <scope>NUCLEOTIDE SEQUENCE [LARGE SCALE GENOMIC DNA]</scope>
    <source>
        <strain evidence="4 5">E262AT.01</strain>
    </source>
</reference>
<evidence type="ECO:0000256" key="1">
    <source>
        <dbReference type="ARBA" id="ARBA00010199"/>
    </source>
</evidence>
<dbReference type="GO" id="GO:0042910">
    <property type="term" value="F:xenobiotic transmembrane transporter activity"/>
    <property type="evidence" value="ECO:0007669"/>
    <property type="project" value="InterPro"/>
</dbReference>
<feature type="transmembrane region" description="Helical" evidence="3">
    <location>
        <begin position="297"/>
        <end position="315"/>
    </location>
</feature>
<feature type="transmembrane region" description="Helical" evidence="3">
    <location>
        <begin position="181"/>
        <end position="206"/>
    </location>
</feature>
<feature type="transmembrane region" description="Helical" evidence="3">
    <location>
        <begin position="226"/>
        <end position="246"/>
    </location>
</feature>
<comment type="similarity">
    <text evidence="1">Belongs to the multi antimicrobial extrusion (MATE) (TC 2.A.66.1) family.</text>
</comment>
<feature type="compositionally biased region" description="Pro residues" evidence="2">
    <location>
        <begin position="39"/>
        <end position="59"/>
    </location>
</feature>
<keyword evidence="5" id="KW-1185">Reference proteome</keyword>
<feature type="transmembrane region" description="Helical" evidence="3">
    <location>
        <begin position="266"/>
        <end position="285"/>
    </location>
</feature>
<dbReference type="GO" id="GO:0016020">
    <property type="term" value="C:membrane"/>
    <property type="evidence" value="ECO:0007669"/>
    <property type="project" value="InterPro"/>
</dbReference>
<protein>
    <submittedName>
        <fullName evidence="4">MatE</fullName>
    </submittedName>
</protein>
<proteinExistence type="inferred from homology"/>
<feature type="compositionally biased region" description="Pro residues" evidence="2">
    <location>
        <begin position="7"/>
        <end position="20"/>
    </location>
</feature>
<feature type="transmembrane region" description="Helical" evidence="3">
    <location>
        <begin position="456"/>
        <end position="477"/>
    </location>
</feature>
<keyword evidence="3" id="KW-0472">Membrane</keyword>
<dbReference type="EMBL" id="JAECZO010000049">
    <property type="protein sequence ID" value="KAK7195178.1"/>
    <property type="molecule type" value="Genomic_DNA"/>
</dbReference>
<feature type="transmembrane region" description="Helical" evidence="3">
    <location>
        <begin position="522"/>
        <end position="542"/>
    </location>
</feature>
<sequence>MTSPTAPSAPPRPPPPPPLPVAHHDLLRTTVDVLTHFYAPPPPPPPPPPPRVASPPSPAAPGVALKPPCEDDVVVAEQEQEEHVAESGNDVHGAVSPARPWSIAELPFLRTTGPVLDAAAAAAAAAGQVDSDDADEHTPLTTLLVLLTRLAFPVAATQMLGLSMAITTTFFMGHYLTTTQFAAAATGLSFTNLTAISIGSGFCSALDTLATQEHGRRKNSPEIAAIFLRSILCTFAVYLPIALLYAVCDPLLELLIHHDLVADTAYFLRMSVFIATPMLLVNNFLKFAQSQKVTQLGVLGSGVGAVTLPPLLFLFRHGGLPGVITALSINRCLTLAVVVAGVVRNTDLRQCWVGRSLAGHIAAVMADGPALVRFVKTGIPVFAANCADSWCFEVLAIAAARLGVVGAAVWSVAMLIYSLLFGGFIGIAAAAAIRIGNAMGRGRGLLARRYSYATALLSLCLSCVCATLLYMCVGYFFELVQRDAEVARRGAALSFIMSLTFLFDAVFYALQGPFRGSGNNGVLFGIIVVGMWGVAVPTGLLLSQQMGYEERGLFYGFTAGTACVVPLQLGFLWGVLPWERQAAIASRPPS</sequence>
<feature type="transmembrane region" description="Helical" evidence="3">
    <location>
        <begin position="150"/>
        <end position="175"/>
    </location>
</feature>
<accession>A0AAW0ELW3</accession>
<evidence type="ECO:0000256" key="2">
    <source>
        <dbReference type="SAM" id="MobiDB-lite"/>
    </source>
</evidence>
<feature type="transmembrane region" description="Helical" evidence="3">
    <location>
        <begin position="554"/>
        <end position="576"/>
    </location>
</feature>
<dbReference type="AlphaFoldDB" id="A0AAW0ELW3"/>
<keyword evidence="3" id="KW-1133">Transmembrane helix</keyword>
<feature type="region of interest" description="Disordered" evidence="2">
    <location>
        <begin position="1"/>
        <end position="67"/>
    </location>
</feature>
<dbReference type="Proteomes" id="UP001430356">
    <property type="component" value="Unassembled WGS sequence"/>
</dbReference>
<dbReference type="SUPFAM" id="SSF101447">
    <property type="entry name" value="Formin homology 2 domain (FH2 domain)"/>
    <property type="match status" value="1"/>
</dbReference>
<evidence type="ECO:0000313" key="5">
    <source>
        <dbReference type="Proteomes" id="UP001430356"/>
    </source>
</evidence>
<dbReference type="Pfam" id="PF01554">
    <property type="entry name" value="MatE"/>
    <property type="match status" value="2"/>
</dbReference>
<keyword evidence="3" id="KW-0812">Transmembrane</keyword>
<organism evidence="4 5">
    <name type="scientific">Novymonas esmeraldas</name>
    <dbReference type="NCBI Taxonomy" id="1808958"/>
    <lineage>
        <taxon>Eukaryota</taxon>
        <taxon>Discoba</taxon>
        <taxon>Euglenozoa</taxon>
        <taxon>Kinetoplastea</taxon>
        <taxon>Metakinetoplastina</taxon>
        <taxon>Trypanosomatida</taxon>
        <taxon>Trypanosomatidae</taxon>
        <taxon>Novymonas</taxon>
    </lineage>
</organism>
<feature type="transmembrane region" description="Helical" evidence="3">
    <location>
        <begin position="489"/>
        <end position="510"/>
    </location>
</feature>
<comment type="caution">
    <text evidence="4">The sequence shown here is derived from an EMBL/GenBank/DDBJ whole genome shotgun (WGS) entry which is preliminary data.</text>
</comment>
<dbReference type="InterPro" id="IPR002528">
    <property type="entry name" value="MATE_fam"/>
</dbReference>